<organism evidence="1 2">
    <name type="scientific">Vagococcus luciliae</name>
    <dbReference type="NCBI Taxonomy" id="2920380"/>
    <lineage>
        <taxon>Bacteria</taxon>
        <taxon>Bacillati</taxon>
        <taxon>Bacillota</taxon>
        <taxon>Bacilli</taxon>
        <taxon>Lactobacillales</taxon>
        <taxon>Enterococcaceae</taxon>
        <taxon>Vagococcus</taxon>
    </lineage>
</organism>
<reference evidence="1" key="1">
    <citation type="submission" date="2022-08" db="EMBL/GenBank/DDBJ databases">
        <title>Genome sequence of Vagococcus luciliae DSM 112651.</title>
        <authorList>
            <person name="Juan G."/>
            <person name="Anja P."/>
            <person name="Rolf D."/>
            <person name="Kampfer P."/>
            <person name="Vilcinskas A."/>
        </authorList>
    </citation>
    <scope>NUCLEOTIDE SEQUENCE</scope>
    <source>
        <strain evidence="1">G314FT</strain>
    </source>
</reference>
<reference evidence="1" key="2">
    <citation type="submission" date="2022-08" db="EMBL/GenBank/DDBJ databases">
        <authorList>
            <person name="Poehlein A."/>
            <person name="Guzman J."/>
            <person name="Daniel R."/>
            <person name="Vilcinskas A."/>
        </authorList>
    </citation>
    <scope>NUCLEOTIDE SEQUENCE</scope>
    <source>
        <strain evidence="1">G314FT</strain>
    </source>
</reference>
<dbReference type="RefSeq" id="WP_257702090.1">
    <property type="nucleotide sequence ID" value="NZ_CP102451.1"/>
</dbReference>
<keyword evidence="2" id="KW-1185">Reference proteome</keyword>
<evidence type="ECO:0000313" key="2">
    <source>
        <dbReference type="Proteomes" id="UP001058273"/>
    </source>
</evidence>
<dbReference type="Proteomes" id="UP001058273">
    <property type="component" value="Chromosome"/>
</dbReference>
<dbReference type="EMBL" id="CP102451">
    <property type="protein sequence ID" value="UUV98573.1"/>
    <property type="molecule type" value="Genomic_DNA"/>
</dbReference>
<gene>
    <name evidence="1" type="ORF">G314FT_07260</name>
</gene>
<accession>A0ABY5NYU8</accession>
<proteinExistence type="predicted"/>
<evidence type="ECO:0000313" key="1">
    <source>
        <dbReference type="EMBL" id="UUV98573.1"/>
    </source>
</evidence>
<evidence type="ECO:0008006" key="3">
    <source>
        <dbReference type="Google" id="ProtNLM"/>
    </source>
</evidence>
<sequence>MTDIYDKSQVKTFLGMEIPFSEKTAYIKGTFEAKLGFDGSHVTINKASHSSNTYNISIPEFIVVGIRNPKFEVVNSKGEFLSFITEDIDTHELINNAMSNKTLIKYIDTNHDWLQEQATDYYQKILTSIDPEASLSIIFSNKK</sequence>
<protein>
    <recommendedName>
        <fullName evidence="3">DUF1828 domain-containing protein</fullName>
    </recommendedName>
</protein>
<name>A0ABY5NYU8_9ENTE</name>